<reference evidence="3" key="1">
    <citation type="submission" date="2021-02" db="EMBL/GenBank/DDBJ databases">
        <authorList>
            <person name="Dougan E. K."/>
            <person name="Rhodes N."/>
            <person name="Thang M."/>
            <person name="Chan C."/>
        </authorList>
    </citation>
    <scope>NUCLEOTIDE SEQUENCE</scope>
</reference>
<evidence type="ECO:0000256" key="1">
    <source>
        <dbReference type="SAM" id="Coils"/>
    </source>
</evidence>
<protein>
    <submittedName>
        <fullName evidence="3">Uncharacterized protein</fullName>
    </submittedName>
</protein>
<feature type="non-terminal residue" evidence="3">
    <location>
        <position position="1"/>
    </location>
</feature>
<keyword evidence="1" id="KW-0175">Coiled coil</keyword>
<accession>A0A813J699</accession>
<proteinExistence type="predicted"/>
<dbReference type="EMBL" id="CAJNNW010020227">
    <property type="protein sequence ID" value="CAE8665899.1"/>
    <property type="molecule type" value="Genomic_DNA"/>
</dbReference>
<dbReference type="Proteomes" id="UP000626109">
    <property type="component" value="Unassembled WGS sequence"/>
</dbReference>
<sequence length="100" mass="10806">SMSASRRFAEEAEEKAERYVSMETMGQGTTAMGSVVGAPVYSADPALVQDLQGKVEQLQKQVMDLAQRQETLELSAKASPLQVGNLPTQQHAISESPELL</sequence>
<dbReference type="AlphaFoldDB" id="A0A813J699"/>
<organism evidence="3 4">
    <name type="scientific">Polarella glacialis</name>
    <name type="common">Dinoflagellate</name>
    <dbReference type="NCBI Taxonomy" id="89957"/>
    <lineage>
        <taxon>Eukaryota</taxon>
        <taxon>Sar</taxon>
        <taxon>Alveolata</taxon>
        <taxon>Dinophyceae</taxon>
        <taxon>Suessiales</taxon>
        <taxon>Suessiaceae</taxon>
        <taxon>Polarella</taxon>
    </lineage>
</organism>
<evidence type="ECO:0000256" key="2">
    <source>
        <dbReference type="SAM" id="MobiDB-lite"/>
    </source>
</evidence>
<feature type="coiled-coil region" evidence="1">
    <location>
        <begin position="48"/>
        <end position="75"/>
    </location>
</feature>
<comment type="caution">
    <text evidence="3">The sequence shown here is derived from an EMBL/GenBank/DDBJ whole genome shotgun (WGS) entry which is preliminary data.</text>
</comment>
<feature type="region of interest" description="Disordered" evidence="2">
    <location>
        <begin position="78"/>
        <end position="100"/>
    </location>
</feature>
<gene>
    <name evidence="3" type="ORF">PGLA2088_LOCUS16063</name>
</gene>
<evidence type="ECO:0000313" key="4">
    <source>
        <dbReference type="Proteomes" id="UP000626109"/>
    </source>
</evidence>
<name>A0A813J699_POLGL</name>
<evidence type="ECO:0000313" key="3">
    <source>
        <dbReference type="EMBL" id="CAE8665899.1"/>
    </source>
</evidence>